<feature type="transmembrane region" description="Helical" evidence="1">
    <location>
        <begin position="348"/>
        <end position="365"/>
    </location>
</feature>
<feature type="transmembrane region" description="Helical" evidence="1">
    <location>
        <begin position="189"/>
        <end position="209"/>
    </location>
</feature>
<gene>
    <name evidence="2" type="ORF">M3P09_06745</name>
</gene>
<feature type="transmembrane region" description="Helical" evidence="1">
    <location>
        <begin position="154"/>
        <end position="183"/>
    </location>
</feature>
<name>A0ABT0QCJ2_9FLAO</name>
<comment type="caution">
    <text evidence="2">The sequence shown here is derived from an EMBL/GenBank/DDBJ whole genome shotgun (WGS) entry which is preliminary data.</text>
</comment>
<evidence type="ECO:0000256" key="1">
    <source>
        <dbReference type="SAM" id="Phobius"/>
    </source>
</evidence>
<feature type="transmembrane region" description="Helical" evidence="1">
    <location>
        <begin position="119"/>
        <end position="142"/>
    </location>
</feature>
<reference evidence="2" key="1">
    <citation type="submission" date="2022-05" db="EMBL/GenBank/DDBJ databases">
        <authorList>
            <person name="Park J.-S."/>
        </authorList>
    </citation>
    <scope>NUCLEOTIDE SEQUENCE</scope>
    <source>
        <strain evidence="2">2012CJ34-3</strain>
    </source>
</reference>
<accession>A0ABT0QCJ2</accession>
<keyword evidence="1" id="KW-1133">Transmembrane helix</keyword>
<keyword evidence="1" id="KW-0812">Transmembrane</keyword>
<keyword evidence="1" id="KW-0472">Membrane</keyword>
<feature type="transmembrane region" description="Helical" evidence="1">
    <location>
        <begin position="372"/>
        <end position="388"/>
    </location>
</feature>
<proteinExistence type="predicted"/>
<protein>
    <submittedName>
        <fullName evidence="2">Uncharacterized protein</fullName>
    </submittedName>
</protein>
<feature type="transmembrane region" description="Helical" evidence="1">
    <location>
        <begin position="6"/>
        <end position="25"/>
    </location>
</feature>
<keyword evidence="3" id="KW-1185">Reference proteome</keyword>
<feature type="transmembrane region" description="Helical" evidence="1">
    <location>
        <begin position="306"/>
        <end position="328"/>
    </location>
</feature>
<feature type="transmembrane region" description="Helical" evidence="1">
    <location>
        <begin position="274"/>
        <end position="294"/>
    </location>
</feature>
<feature type="transmembrane region" description="Helical" evidence="1">
    <location>
        <begin position="89"/>
        <end position="113"/>
    </location>
</feature>
<evidence type="ECO:0000313" key="3">
    <source>
        <dbReference type="Proteomes" id="UP001165381"/>
    </source>
</evidence>
<dbReference type="RefSeq" id="WP_249972522.1">
    <property type="nucleotide sequence ID" value="NZ_JAMFLZ010000002.1"/>
</dbReference>
<dbReference type="EMBL" id="JAMFLZ010000002">
    <property type="protein sequence ID" value="MCL6294686.1"/>
    <property type="molecule type" value="Genomic_DNA"/>
</dbReference>
<dbReference type="Proteomes" id="UP001165381">
    <property type="component" value="Unassembled WGS sequence"/>
</dbReference>
<evidence type="ECO:0000313" key="2">
    <source>
        <dbReference type="EMBL" id="MCL6294686.1"/>
    </source>
</evidence>
<organism evidence="2 3">
    <name type="scientific">Jejuia spongiicola</name>
    <dbReference type="NCBI Taxonomy" id="2942207"/>
    <lineage>
        <taxon>Bacteria</taxon>
        <taxon>Pseudomonadati</taxon>
        <taxon>Bacteroidota</taxon>
        <taxon>Flavobacteriia</taxon>
        <taxon>Flavobacteriales</taxon>
        <taxon>Flavobacteriaceae</taxon>
        <taxon>Jejuia</taxon>
    </lineage>
</organism>
<sequence length="529" mass="61797">MASNNKFKFLIVIAINLTISLAYYFENSNTTYSQLSSDLLNIIPIAQKYDNPELYKHDLYVDTIENVKYYTPFYVQTLRFLAKFNDYNYLQALNIMHTICHFVFGVLWFLLFFKYAKHFWLALFMSVFVRGIVWIPGLEVLGISGLWSMMPRTLYIALFPLPFLLLTNKLSSIIIASFIIGFIFNFHPITGLGGIMLFLLFLFFYSICFKSDMIFSFRNTVLVLLSLIVGMLPFILTYFGKTSSTVTYDLGLFDKAFQARIPVIFKNPVEFSLYWFKNKSALFLIPVIIYYIISKKNKNEFKKARVIALLTLLLFIIPLTSVYFESFVNNVFNQNFRMSFQLIRTQKMVVIPSYFAMFFLLVYIFKNTLLKNWLTPFLLFYFLVLVFSKPNSFISGTIFNTAIFNSVLPFNLSVGKPSQSGNKTKDAMAKYIEKNTQIDAVLFGDYFYRCAAKRSVILDNKGASMIIESNPSKLIQWYLDKQHYKRLATFNEKVEFLKSLGVDYYITENDNYNLKITHKINKLILYKLE</sequence>
<feature type="transmembrane region" description="Helical" evidence="1">
    <location>
        <begin position="221"/>
        <end position="240"/>
    </location>
</feature>